<evidence type="ECO:0008006" key="2">
    <source>
        <dbReference type="Google" id="ProtNLM"/>
    </source>
</evidence>
<accession>X0W249</accession>
<protein>
    <recommendedName>
        <fullName evidence="2">RiboL-PSP-HEPN domain-containing protein</fullName>
    </recommendedName>
</protein>
<dbReference type="EMBL" id="BARS01032032">
    <property type="protein sequence ID" value="GAG24874.1"/>
    <property type="molecule type" value="Genomic_DNA"/>
</dbReference>
<sequence length="200" mass="23301">MVKLEVDYLELDSEIDKLIDLLSHISSLQPRFAKLVAEILLLRVFDSLEETIMSVTTKIGCGALYVDGSQPRLAVQSKSRQGAIDNMMKYGRKKPRYLRWSQVKEIRKNVRYIIDPNEHFLNELDRHILFIEEMRWIRNRIAHNNTAVRANYRKAILRYYGGYVNSVTPGTLLLSPRQNPVLIEQYLKKSRILVKTLVKG</sequence>
<dbReference type="AlphaFoldDB" id="X0W249"/>
<reference evidence="1" key="1">
    <citation type="journal article" date="2014" name="Front. Microbiol.">
        <title>High frequency of phylogenetically diverse reductive dehalogenase-homologous genes in deep subseafloor sedimentary metagenomes.</title>
        <authorList>
            <person name="Kawai M."/>
            <person name="Futagami T."/>
            <person name="Toyoda A."/>
            <person name="Takaki Y."/>
            <person name="Nishi S."/>
            <person name="Hori S."/>
            <person name="Arai W."/>
            <person name="Tsubouchi T."/>
            <person name="Morono Y."/>
            <person name="Uchiyama I."/>
            <person name="Ito T."/>
            <person name="Fujiyama A."/>
            <person name="Inagaki F."/>
            <person name="Takami H."/>
        </authorList>
    </citation>
    <scope>NUCLEOTIDE SEQUENCE</scope>
    <source>
        <strain evidence="1">Expedition CK06-06</strain>
    </source>
</reference>
<organism evidence="1">
    <name type="scientific">marine sediment metagenome</name>
    <dbReference type="NCBI Taxonomy" id="412755"/>
    <lineage>
        <taxon>unclassified sequences</taxon>
        <taxon>metagenomes</taxon>
        <taxon>ecological metagenomes</taxon>
    </lineage>
</organism>
<evidence type="ECO:0000313" key="1">
    <source>
        <dbReference type="EMBL" id="GAG24874.1"/>
    </source>
</evidence>
<name>X0W249_9ZZZZ</name>
<comment type="caution">
    <text evidence="1">The sequence shown here is derived from an EMBL/GenBank/DDBJ whole genome shotgun (WGS) entry which is preliminary data.</text>
</comment>
<proteinExistence type="predicted"/>
<gene>
    <name evidence="1" type="ORF">S01H1_49768</name>
</gene>